<keyword evidence="4 7" id="KW-0408">Iron</keyword>
<reference evidence="8" key="1">
    <citation type="submission" date="2019-11" db="EMBL/GenBank/DDBJ databases">
        <title>Acidithiobacillus ferrianus sp. nov.: a facultatively anaerobic and extremely acidophilic chemolithoautotroph.</title>
        <authorList>
            <person name="Norris P.R."/>
            <person name="Falagan C."/>
            <person name="Moya-Beltran A."/>
            <person name="Castro M."/>
            <person name="Quatrini R."/>
            <person name="Johnson D.B."/>
        </authorList>
    </citation>
    <scope>NUCLEOTIDE SEQUENCE [LARGE SCALE GENOMIC DNA]</scope>
    <source>
        <strain evidence="8">MG</strain>
    </source>
</reference>
<comment type="cofactor">
    <cofactor evidence="6">
        <name>[2Fe-2S] cluster</name>
        <dbReference type="ChEBI" id="CHEBI:190135"/>
    </cofactor>
</comment>
<comment type="cofactor">
    <cofactor evidence="7">
        <name>[2Fe-2S] cluster</name>
        <dbReference type="ChEBI" id="CHEBI:190135"/>
    </cofactor>
    <text evidence="7">Binds 1 [2Fe-2S] cluster.</text>
</comment>
<dbReference type="AlphaFoldDB" id="A0A845UCQ3"/>
<evidence type="ECO:0000256" key="5">
    <source>
        <dbReference type="ARBA" id="ARBA00023014"/>
    </source>
</evidence>
<dbReference type="RefSeq" id="WP_163098722.1">
    <property type="nucleotide sequence ID" value="NZ_CP127523.1"/>
</dbReference>
<gene>
    <name evidence="8" type="ORF">GL267_13130</name>
</gene>
<dbReference type="GO" id="GO:0003954">
    <property type="term" value="F:NADH dehydrogenase activity"/>
    <property type="evidence" value="ECO:0007669"/>
    <property type="project" value="TreeGrafter"/>
</dbReference>
<evidence type="ECO:0000256" key="2">
    <source>
        <dbReference type="ARBA" id="ARBA00022714"/>
    </source>
</evidence>
<dbReference type="SUPFAM" id="SSF52833">
    <property type="entry name" value="Thioredoxin-like"/>
    <property type="match status" value="1"/>
</dbReference>
<dbReference type="GO" id="GO:0046872">
    <property type="term" value="F:metal ion binding"/>
    <property type="evidence" value="ECO:0007669"/>
    <property type="project" value="UniProtKB-KW"/>
</dbReference>
<evidence type="ECO:0000256" key="4">
    <source>
        <dbReference type="ARBA" id="ARBA00023004"/>
    </source>
</evidence>
<feature type="binding site" evidence="7">
    <location>
        <position position="94"/>
    </location>
    <ligand>
        <name>[2Fe-2S] cluster</name>
        <dbReference type="ChEBI" id="CHEBI:190135"/>
    </ligand>
</feature>
<evidence type="ECO:0000256" key="6">
    <source>
        <dbReference type="ARBA" id="ARBA00034078"/>
    </source>
</evidence>
<keyword evidence="2 7" id="KW-0001">2Fe-2S</keyword>
<evidence type="ECO:0000256" key="1">
    <source>
        <dbReference type="ARBA" id="ARBA00010643"/>
    </source>
</evidence>
<dbReference type="GO" id="GO:0051537">
    <property type="term" value="F:2 iron, 2 sulfur cluster binding"/>
    <property type="evidence" value="ECO:0007669"/>
    <property type="project" value="UniProtKB-KW"/>
</dbReference>
<organism evidence="8">
    <name type="scientific">Acidithiobacillus ferrianus</name>
    <dbReference type="NCBI Taxonomy" id="2678518"/>
    <lineage>
        <taxon>Bacteria</taxon>
        <taxon>Pseudomonadati</taxon>
        <taxon>Pseudomonadota</taxon>
        <taxon>Acidithiobacillia</taxon>
        <taxon>Acidithiobacillales</taxon>
        <taxon>Acidithiobacillaceae</taxon>
        <taxon>Acidithiobacillus</taxon>
    </lineage>
</organism>
<dbReference type="InterPro" id="IPR002023">
    <property type="entry name" value="NuoE-like"/>
</dbReference>
<keyword evidence="5 7" id="KW-0411">Iron-sulfur</keyword>
<sequence>MSSPISIADLQDTALIARLQALVAESPVPAAAISAVLYTLQDARGYIDDVALHAAAQLTGLSPVRVEELCTFYSLVLRAPAGRHVLRICDSIACHLAGAQDLLAQAQAYSGVALGEVGLRGALTVVPHVCIGLCDRAPALLVDGEAAGPVDATSLAQWLEQWEADAWKPS</sequence>
<dbReference type="InterPro" id="IPR042128">
    <property type="entry name" value="NuoE_dom"/>
</dbReference>
<comment type="similarity">
    <text evidence="1">Belongs to the complex I 24 kDa subunit family.</text>
</comment>
<dbReference type="PANTHER" id="PTHR10371:SF3">
    <property type="entry name" value="NADH DEHYDROGENASE [UBIQUINONE] FLAVOPROTEIN 2, MITOCHONDRIAL"/>
    <property type="match status" value="1"/>
</dbReference>
<evidence type="ECO:0000256" key="3">
    <source>
        <dbReference type="ARBA" id="ARBA00022723"/>
    </source>
</evidence>
<dbReference type="InterPro" id="IPR036249">
    <property type="entry name" value="Thioredoxin-like_sf"/>
</dbReference>
<comment type="caution">
    <text evidence="8">The sequence shown here is derived from an EMBL/GenBank/DDBJ whole genome shotgun (WGS) entry which is preliminary data.</text>
</comment>
<evidence type="ECO:0000313" key="8">
    <source>
        <dbReference type="EMBL" id="NDU43537.1"/>
    </source>
</evidence>
<dbReference type="InterPro" id="IPR041921">
    <property type="entry name" value="NuoE_N"/>
</dbReference>
<dbReference type="Gene3D" id="1.10.10.1590">
    <property type="entry name" value="NADH-quinone oxidoreductase subunit E"/>
    <property type="match status" value="1"/>
</dbReference>
<proteinExistence type="inferred from homology"/>
<keyword evidence="3 7" id="KW-0479">Metal-binding</keyword>
<feature type="binding site" evidence="7">
    <location>
        <position position="134"/>
    </location>
    <ligand>
        <name>[2Fe-2S] cluster</name>
        <dbReference type="ChEBI" id="CHEBI:190135"/>
    </ligand>
</feature>
<evidence type="ECO:0000256" key="7">
    <source>
        <dbReference type="PIRSR" id="PIRSR000216-1"/>
    </source>
</evidence>
<dbReference type="Pfam" id="PF01257">
    <property type="entry name" value="2Fe-2S_thioredx"/>
    <property type="match status" value="1"/>
</dbReference>
<dbReference type="CDD" id="cd03064">
    <property type="entry name" value="TRX_Fd_NuoE"/>
    <property type="match status" value="1"/>
</dbReference>
<dbReference type="EMBL" id="WNJL01000037">
    <property type="protein sequence ID" value="NDU43537.1"/>
    <property type="molecule type" value="Genomic_DNA"/>
</dbReference>
<feature type="binding site" evidence="7">
    <location>
        <position position="89"/>
    </location>
    <ligand>
        <name>[2Fe-2S] cluster</name>
        <dbReference type="ChEBI" id="CHEBI:190135"/>
    </ligand>
</feature>
<feature type="binding site" evidence="7">
    <location>
        <position position="130"/>
    </location>
    <ligand>
        <name>[2Fe-2S] cluster</name>
        <dbReference type="ChEBI" id="CHEBI:190135"/>
    </ligand>
</feature>
<accession>A0A845UCQ3</accession>
<protein>
    <submittedName>
        <fullName evidence="8">NADH-quinone oxidoreductase subunit E</fullName>
    </submittedName>
</protein>
<dbReference type="Gene3D" id="3.40.30.10">
    <property type="entry name" value="Glutaredoxin"/>
    <property type="match status" value="1"/>
</dbReference>
<dbReference type="PANTHER" id="PTHR10371">
    <property type="entry name" value="NADH DEHYDROGENASE UBIQUINONE FLAVOPROTEIN 2, MITOCHONDRIAL"/>
    <property type="match status" value="1"/>
</dbReference>
<dbReference type="PIRSF" id="PIRSF000216">
    <property type="entry name" value="NADH_DH_24kDa"/>
    <property type="match status" value="1"/>
</dbReference>
<name>A0A845UCQ3_9PROT</name>